<dbReference type="EMBL" id="DVGK01000113">
    <property type="protein sequence ID" value="HIR14273.1"/>
    <property type="molecule type" value="Genomic_DNA"/>
</dbReference>
<protein>
    <recommendedName>
        <fullName evidence="1 7">Transcriptional regulator MraZ</fullName>
    </recommendedName>
</protein>
<dbReference type="Gene3D" id="3.40.1550.20">
    <property type="entry name" value="Transcriptional regulator MraZ domain"/>
    <property type="match status" value="1"/>
</dbReference>
<dbReference type="Pfam" id="PF02381">
    <property type="entry name" value="MraZ"/>
    <property type="match status" value="2"/>
</dbReference>
<keyword evidence="4 7" id="KW-0805">Transcription regulation</keyword>
<gene>
    <name evidence="7 9" type="primary">mraZ</name>
    <name evidence="9" type="ORF">IAB31_10175</name>
</gene>
<dbReference type="NCBIfam" id="TIGR00242">
    <property type="entry name" value="division/cell wall cluster transcriptional repressor MraZ"/>
    <property type="match status" value="1"/>
</dbReference>
<dbReference type="InterPro" id="IPR007159">
    <property type="entry name" value="SpoVT-AbrB_dom"/>
</dbReference>
<comment type="subunit">
    <text evidence="7">Forms oligomers.</text>
</comment>
<dbReference type="GO" id="GO:0005737">
    <property type="term" value="C:cytoplasm"/>
    <property type="evidence" value="ECO:0007669"/>
    <property type="project" value="UniProtKB-UniRule"/>
</dbReference>
<dbReference type="InterPro" id="IPR003444">
    <property type="entry name" value="MraZ"/>
</dbReference>
<dbReference type="SUPFAM" id="SSF89447">
    <property type="entry name" value="AbrB/MazE/MraZ-like"/>
    <property type="match status" value="1"/>
</dbReference>
<evidence type="ECO:0000256" key="4">
    <source>
        <dbReference type="ARBA" id="ARBA00023015"/>
    </source>
</evidence>
<dbReference type="GO" id="GO:0000976">
    <property type="term" value="F:transcription cis-regulatory region binding"/>
    <property type="evidence" value="ECO:0007669"/>
    <property type="project" value="TreeGrafter"/>
</dbReference>
<dbReference type="GO" id="GO:0003700">
    <property type="term" value="F:DNA-binding transcription factor activity"/>
    <property type="evidence" value="ECO:0007669"/>
    <property type="project" value="UniProtKB-UniRule"/>
</dbReference>
<dbReference type="GO" id="GO:0009295">
    <property type="term" value="C:nucleoid"/>
    <property type="evidence" value="ECO:0007669"/>
    <property type="project" value="UniProtKB-SubCell"/>
</dbReference>
<keyword evidence="2 7" id="KW-0963">Cytoplasm</keyword>
<evidence type="ECO:0000313" key="9">
    <source>
        <dbReference type="EMBL" id="HIR14273.1"/>
    </source>
</evidence>
<dbReference type="PANTHER" id="PTHR34701:SF1">
    <property type="entry name" value="TRANSCRIPTIONAL REGULATOR MRAZ"/>
    <property type="match status" value="1"/>
</dbReference>
<keyword evidence="6 7" id="KW-0804">Transcription</keyword>
<dbReference type="CDD" id="cd16321">
    <property type="entry name" value="MraZ_C"/>
    <property type="match status" value="1"/>
</dbReference>
<feature type="domain" description="SpoVT-AbrB" evidence="8">
    <location>
        <begin position="76"/>
        <end position="119"/>
    </location>
</feature>
<name>A0A9D1ADK7_9FIRM</name>
<dbReference type="Proteomes" id="UP000886757">
    <property type="component" value="Unassembled WGS sequence"/>
</dbReference>
<reference evidence="9" key="1">
    <citation type="submission" date="2020-10" db="EMBL/GenBank/DDBJ databases">
        <authorList>
            <person name="Gilroy R."/>
        </authorList>
    </citation>
    <scope>NUCLEOTIDE SEQUENCE</scope>
    <source>
        <strain evidence="9">ChiSjej4B22-8148</strain>
    </source>
</reference>
<evidence type="ECO:0000256" key="1">
    <source>
        <dbReference type="ARBA" id="ARBA00013860"/>
    </source>
</evidence>
<evidence type="ECO:0000313" key="10">
    <source>
        <dbReference type="Proteomes" id="UP000886757"/>
    </source>
</evidence>
<comment type="caution">
    <text evidence="9">The sequence shown here is derived from an EMBL/GenBank/DDBJ whole genome shotgun (WGS) entry which is preliminary data.</text>
</comment>
<keyword evidence="3" id="KW-0677">Repeat</keyword>
<evidence type="ECO:0000256" key="3">
    <source>
        <dbReference type="ARBA" id="ARBA00022737"/>
    </source>
</evidence>
<dbReference type="InterPro" id="IPR020603">
    <property type="entry name" value="MraZ_dom"/>
</dbReference>
<organism evidence="9 10">
    <name type="scientific">Candidatus Choladousia intestinavium</name>
    <dbReference type="NCBI Taxonomy" id="2840727"/>
    <lineage>
        <taxon>Bacteria</taxon>
        <taxon>Bacillati</taxon>
        <taxon>Bacillota</taxon>
        <taxon>Clostridia</taxon>
        <taxon>Lachnospirales</taxon>
        <taxon>Lachnospiraceae</taxon>
        <taxon>Lachnospiraceae incertae sedis</taxon>
        <taxon>Candidatus Choladousia</taxon>
    </lineage>
</organism>
<dbReference type="PROSITE" id="PS51740">
    <property type="entry name" value="SPOVT_ABRB"/>
    <property type="match status" value="2"/>
</dbReference>
<evidence type="ECO:0000256" key="7">
    <source>
        <dbReference type="HAMAP-Rule" id="MF_01008"/>
    </source>
</evidence>
<feature type="domain" description="SpoVT-AbrB" evidence="8">
    <location>
        <begin position="5"/>
        <end position="47"/>
    </location>
</feature>
<dbReference type="CDD" id="cd16320">
    <property type="entry name" value="MraZ_N"/>
    <property type="match status" value="1"/>
</dbReference>
<evidence type="ECO:0000256" key="5">
    <source>
        <dbReference type="ARBA" id="ARBA00023125"/>
    </source>
</evidence>
<comment type="subcellular location">
    <subcellularLocation>
        <location evidence="7">Cytoplasm</location>
        <location evidence="7">Nucleoid</location>
    </subcellularLocation>
</comment>
<dbReference type="FunFam" id="3.40.1550.20:FF:000002">
    <property type="entry name" value="Transcriptional regulator MraZ"/>
    <property type="match status" value="1"/>
</dbReference>
<dbReference type="GO" id="GO:2000143">
    <property type="term" value="P:negative regulation of DNA-templated transcription initiation"/>
    <property type="evidence" value="ECO:0007669"/>
    <property type="project" value="TreeGrafter"/>
</dbReference>
<dbReference type="PANTHER" id="PTHR34701">
    <property type="entry name" value="TRANSCRIPTIONAL REGULATOR MRAZ"/>
    <property type="match status" value="1"/>
</dbReference>
<dbReference type="InterPro" id="IPR035644">
    <property type="entry name" value="MraZ_C"/>
</dbReference>
<dbReference type="InterPro" id="IPR038619">
    <property type="entry name" value="MraZ_sf"/>
</dbReference>
<dbReference type="InterPro" id="IPR037914">
    <property type="entry name" value="SpoVT-AbrB_sf"/>
</dbReference>
<sequence length="143" mass="16582">MFMGEYNHTIDTKGRLIIPSKFRDQLGDEFIVTKGLDGCLFVFPKNEWQAFEEKLRTLPMTQKSARKFTRFFVSGAVECELDKQGRILLPQPLREFAELEKDVVLTGNLNRIEIWSKANWTENNAYDDMDDIAEQMTDLGLVI</sequence>
<dbReference type="AlphaFoldDB" id="A0A9D1ADK7"/>
<dbReference type="HAMAP" id="MF_01008">
    <property type="entry name" value="MraZ"/>
    <property type="match status" value="1"/>
</dbReference>
<keyword evidence="5 7" id="KW-0238">DNA-binding</keyword>
<evidence type="ECO:0000259" key="8">
    <source>
        <dbReference type="PROSITE" id="PS51740"/>
    </source>
</evidence>
<accession>A0A9D1ADK7</accession>
<dbReference type="InterPro" id="IPR035642">
    <property type="entry name" value="MraZ_N"/>
</dbReference>
<comment type="similarity">
    <text evidence="7">Belongs to the MraZ family.</text>
</comment>
<evidence type="ECO:0000256" key="2">
    <source>
        <dbReference type="ARBA" id="ARBA00022490"/>
    </source>
</evidence>
<proteinExistence type="inferred from homology"/>
<evidence type="ECO:0000256" key="6">
    <source>
        <dbReference type="ARBA" id="ARBA00023163"/>
    </source>
</evidence>
<reference evidence="9" key="2">
    <citation type="journal article" date="2021" name="PeerJ">
        <title>Extensive microbial diversity within the chicken gut microbiome revealed by metagenomics and culture.</title>
        <authorList>
            <person name="Gilroy R."/>
            <person name="Ravi A."/>
            <person name="Getino M."/>
            <person name="Pursley I."/>
            <person name="Horton D.L."/>
            <person name="Alikhan N.F."/>
            <person name="Baker D."/>
            <person name="Gharbi K."/>
            <person name="Hall N."/>
            <person name="Watson M."/>
            <person name="Adriaenssens E.M."/>
            <person name="Foster-Nyarko E."/>
            <person name="Jarju S."/>
            <person name="Secka A."/>
            <person name="Antonio M."/>
            <person name="Oren A."/>
            <person name="Chaudhuri R.R."/>
            <person name="La Ragione R."/>
            <person name="Hildebrand F."/>
            <person name="Pallen M.J."/>
        </authorList>
    </citation>
    <scope>NUCLEOTIDE SEQUENCE</scope>
    <source>
        <strain evidence="9">ChiSjej4B22-8148</strain>
    </source>
</reference>